<dbReference type="Gene3D" id="3.40.50.2300">
    <property type="match status" value="1"/>
</dbReference>
<dbReference type="SUPFAM" id="SSF55781">
    <property type="entry name" value="GAF domain-like"/>
    <property type="match status" value="1"/>
</dbReference>
<comment type="caution">
    <text evidence="8">The sequence shown here is derived from an EMBL/GenBank/DDBJ whole genome shotgun (WGS) entry which is preliminary data.</text>
</comment>
<evidence type="ECO:0000313" key="9">
    <source>
        <dbReference type="Proteomes" id="UP000053317"/>
    </source>
</evidence>
<keyword evidence="9" id="KW-1185">Reference proteome</keyword>
<evidence type="ECO:0000256" key="5">
    <source>
        <dbReference type="SAM" id="MobiDB-lite"/>
    </source>
</evidence>
<feature type="compositionally biased region" description="Polar residues" evidence="5">
    <location>
        <begin position="255"/>
        <end position="267"/>
    </location>
</feature>
<dbReference type="Pfam" id="PF00072">
    <property type="entry name" value="Response_reg"/>
    <property type="match status" value="1"/>
</dbReference>
<feature type="region of interest" description="Disordered" evidence="5">
    <location>
        <begin position="492"/>
        <end position="528"/>
    </location>
</feature>
<dbReference type="SUPFAM" id="SSF55874">
    <property type="entry name" value="ATPase domain of HSP90 chaperone/DNA topoisomerase II/histidine kinase"/>
    <property type="match status" value="1"/>
</dbReference>
<dbReference type="AlphaFoldDB" id="A0A0G2EXZ6"/>
<dbReference type="OrthoDB" id="303614at2759"/>
<dbReference type="Proteomes" id="UP000053317">
    <property type="component" value="Unassembled WGS sequence"/>
</dbReference>
<dbReference type="CDD" id="cd17546">
    <property type="entry name" value="REC_hyHK_CKI1_RcsC-like"/>
    <property type="match status" value="1"/>
</dbReference>
<evidence type="ECO:0000259" key="6">
    <source>
        <dbReference type="PROSITE" id="PS50109"/>
    </source>
</evidence>
<dbReference type="GO" id="GO:0000155">
    <property type="term" value="F:phosphorelay sensor kinase activity"/>
    <property type="evidence" value="ECO:0007669"/>
    <property type="project" value="InterPro"/>
</dbReference>
<evidence type="ECO:0000259" key="7">
    <source>
        <dbReference type="PROSITE" id="PS50110"/>
    </source>
</evidence>
<organism evidence="8 9">
    <name type="scientific">Phaeomoniella chlamydospora</name>
    <name type="common">Phaeoacremonium chlamydosporum</name>
    <dbReference type="NCBI Taxonomy" id="158046"/>
    <lineage>
        <taxon>Eukaryota</taxon>
        <taxon>Fungi</taxon>
        <taxon>Dikarya</taxon>
        <taxon>Ascomycota</taxon>
        <taxon>Pezizomycotina</taxon>
        <taxon>Eurotiomycetes</taxon>
        <taxon>Chaetothyriomycetidae</taxon>
        <taxon>Phaeomoniellales</taxon>
        <taxon>Phaeomoniellaceae</taxon>
        <taxon>Phaeomoniella</taxon>
    </lineage>
</organism>
<dbReference type="CDD" id="cd00082">
    <property type="entry name" value="HisKA"/>
    <property type="match status" value="1"/>
</dbReference>
<dbReference type="Pfam" id="PF01590">
    <property type="entry name" value="GAF"/>
    <property type="match status" value="1"/>
</dbReference>
<feature type="compositionally biased region" description="Basic and acidic residues" evidence="5">
    <location>
        <begin position="339"/>
        <end position="348"/>
    </location>
</feature>
<evidence type="ECO:0000256" key="4">
    <source>
        <dbReference type="PROSITE-ProRule" id="PRU00169"/>
    </source>
</evidence>
<dbReference type="SMART" id="SM00387">
    <property type="entry name" value="HATPase_c"/>
    <property type="match status" value="1"/>
</dbReference>
<feature type="domain" description="Response regulatory" evidence="7">
    <location>
        <begin position="1087"/>
        <end position="1210"/>
    </location>
</feature>
<dbReference type="EMBL" id="LCWF01000024">
    <property type="protein sequence ID" value="KKY27477.1"/>
    <property type="molecule type" value="Genomic_DNA"/>
</dbReference>
<dbReference type="InterPro" id="IPR005467">
    <property type="entry name" value="His_kinase_dom"/>
</dbReference>
<dbReference type="SMART" id="SM00388">
    <property type="entry name" value="HisKA"/>
    <property type="match status" value="1"/>
</dbReference>
<dbReference type="PANTHER" id="PTHR43719">
    <property type="entry name" value="TWO-COMPONENT HISTIDINE KINASE"/>
    <property type="match status" value="1"/>
</dbReference>
<dbReference type="InterPro" id="IPR050956">
    <property type="entry name" value="2C_system_His_kinase"/>
</dbReference>
<reference evidence="8 9" key="1">
    <citation type="submission" date="2015-05" db="EMBL/GenBank/DDBJ databases">
        <title>Distinctive expansion of gene families associated with plant cell wall degradation and secondary metabolism in the genomes of grapevine trunk pathogens.</title>
        <authorList>
            <person name="Lawrence D.P."/>
            <person name="Travadon R."/>
            <person name="Rolshausen P.E."/>
            <person name="Baumgartner K."/>
        </authorList>
    </citation>
    <scope>NUCLEOTIDE SEQUENCE [LARGE SCALE GENOMIC DNA]</scope>
    <source>
        <strain evidence="8">UCRPC4</strain>
    </source>
</reference>
<dbReference type="PROSITE" id="PS50110">
    <property type="entry name" value="RESPONSE_REGULATORY"/>
    <property type="match status" value="1"/>
</dbReference>
<dbReference type="InterPro" id="IPR003594">
    <property type="entry name" value="HATPase_dom"/>
</dbReference>
<evidence type="ECO:0000256" key="2">
    <source>
        <dbReference type="ARBA" id="ARBA00022679"/>
    </source>
</evidence>
<dbReference type="Pfam" id="PF00512">
    <property type="entry name" value="HisKA"/>
    <property type="match status" value="1"/>
</dbReference>
<feature type="region of interest" description="Disordered" evidence="5">
    <location>
        <begin position="384"/>
        <end position="434"/>
    </location>
</feature>
<dbReference type="InterPro" id="IPR036890">
    <property type="entry name" value="HATPase_C_sf"/>
</dbReference>
<keyword evidence="2" id="KW-0808">Transferase</keyword>
<dbReference type="InterPro" id="IPR001789">
    <property type="entry name" value="Sig_transdc_resp-reg_receiver"/>
</dbReference>
<dbReference type="FunFam" id="1.10.287.130:FF:000023">
    <property type="entry name" value="Sensor histidine kinase/response regulator, putative"/>
    <property type="match status" value="1"/>
</dbReference>
<dbReference type="PROSITE" id="PS50109">
    <property type="entry name" value="HIS_KIN"/>
    <property type="match status" value="1"/>
</dbReference>
<protein>
    <submittedName>
        <fullName evidence="8">Putative sensor histidine kinase response</fullName>
    </submittedName>
</protein>
<dbReference type="Gene3D" id="3.30.450.40">
    <property type="match status" value="1"/>
</dbReference>
<dbReference type="InterPro" id="IPR003661">
    <property type="entry name" value="HisK_dim/P_dom"/>
</dbReference>
<evidence type="ECO:0000313" key="8">
    <source>
        <dbReference type="EMBL" id="KKY27477.1"/>
    </source>
</evidence>
<name>A0A0G2EXZ6_PHACM</name>
<feature type="compositionally biased region" description="Low complexity" evidence="5">
    <location>
        <begin position="397"/>
        <end position="416"/>
    </location>
</feature>
<accession>A0A0G2EXZ6</accession>
<dbReference type="InterPro" id="IPR004358">
    <property type="entry name" value="Sig_transdc_His_kin-like_C"/>
</dbReference>
<feature type="modified residue" description="4-aspartylphosphate" evidence="4">
    <location>
        <position position="1139"/>
    </location>
</feature>
<dbReference type="FunFam" id="3.30.450.40:FF:000083">
    <property type="entry name" value="Sensor histidine kinase/response regulator, putative (AFU_orthologue AFUA_4G00660)"/>
    <property type="match status" value="1"/>
</dbReference>
<evidence type="ECO:0000256" key="1">
    <source>
        <dbReference type="ARBA" id="ARBA00022553"/>
    </source>
</evidence>
<feature type="compositionally biased region" description="Basic and acidic residues" evidence="5">
    <location>
        <begin position="504"/>
        <end position="525"/>
    </location>
</feature>
<dbReference type="InterPro" id="IPR011006">
    <property type="entry name" value="CheY-like_superfamily"/>
</dbReference>
<sequence>MILRDIEVRRYLTSFSFLPDSQVDEVNDVISGIESDRFLTTPDRAHAATDPILTSLAQLGALRLNAARCLISLIDSGQQYVLAEATRTLSLQDESRHAENDELWLGATIIPRNLGVCGHVVAAQHGGEQGVPPKDVPKEFIINDLQQDERFRDAYHVTGAPQNRFYAGTPMVSPRGTVIGAYCVLDNQPRQGFEDSEIQFLRDMSKTVMNYLSLCMTRDDHRRKEKFLRGIGSFVRGMSSLTAYSTPEETMAADLSTSENEFTTQRRQTVKPIEPSSPEIVQPQEPDPKPDSFPGSRPSAARSISFEIKSENGRQAISRPSPSLPEDNKPAKGKSNSRKLSDKTLHPDGSRVYFSRAAQVLRHSGDMTGVVILDASLAQRYRPADLTNSDNQANAISDSASSRPGSPSSQRSKSSDYTSMPSSDTSESALDKRNRLAQRQKCTILGKSINVGTASDEPGIAKYNFRDYDMRALLRKHPEGVVLTFTTDGTLISSEEGSPSSSETNEKPTASERVKRDSPKNDRRTGHSGLLSLAQGARSIALLPLWDFEQRRWAALVVCWTGHAGRLLSASNDLPPLKVFGTSIMSGLAQLDALVSNKAKTTFMSSISHELRSPLHGILGGTEFLAVTAIDTFQTDMLGTIDQCARTLLDTVNNVLDYTKINDFSQRRRLKPAVKQHDKPGHAKKPRASKNMPRYSELLADIDLDVITEEIVEVVFAGQSLRVLESGWSGLSAESEVLSSSTAIHIGGSPRTLSMRKNVRVILDMPASNLWVLQTQTGVWRRLLMNLIGNALKFTDAGYVYVKCSVTESLKPALCKVHFTVKDTGRGISEQYLRSRLFHAFSQEDSFSSGTGLGLSIVRQLLDAVSGKLDIQSSEGKGTEINISMNMIKVHDQKDGPHRSKQLLQKVRQMLQGTQVCVLEAEFSSNPEDMSSTEKAYAQSIEVLSKTLRDWFDIDVVRTNLWKPGSGRIILCAEPSFDILASLQDVDAGDMPQLVFMCLDAIEAAALREDARVQSSRVPVKIVTQPCGPYKLAAIFSHCLQGQSSDDPGSQLTLPITLPQRPATSMSEADEHVVDISSSSVEEPSPSILIVDDNVINLKLLSGFLRRRQVAHLMAKNGQEAVDLFLAAPANSIRLIFMDLSMPVLDGMSATRAIRQHEGALQIQNPVIVVALTGLASATAKVEALSSGINKFITKPVRFSELDRFLDTQHLSQPEQQEGGVAT</sequence>
<dbReference type="InterPro" id="IPR029016">
    <property type="entry name" value="GAF-like_dom_sf"/>
</dbReference>
<feature type="region of interest" description="Disordered" evidence="5">
    <location>
        <begin position="245"/>
        <end position="348"/>
    </location>
</feature>
<feature type="compositionally biased region" description="Low complexity" evidence="5">
    <location>
        <begin position="493"/>
        <end position="503"/>
    </location>
</feature>
<dbReference type="Pfam" id="PF02518">
    <property type="entry name" value="HATPase_c"/>
    <property type="match status" value="1"/>
</dbReference>
<dbReference type="Gene3D" id="1.10.287.130">
    <property type="match status" value="1"/>
</dbReference>
<dbReference type="SUPFAM" id="SSF52172">
    <property type="entry name" value="CheY-like"/>
    <property type="match status" value="1"/>
</dbReference>
<dbReference type="SUPFAM" id="SSF47384">
    <property type="entry name" value="Homodimeric domain of signal transducing histidine kinase"/>
    <property type="match status" value="1"/>
</dbReference>
<keyword evidence="1 4" id="KW-0597">Phosphoprotein</keyword>
<proteinExistence type="predicted"/>
<feature type="compositionally biased region" description="Polar residues" evidence="5">
    <location>
        <begin position="386"/>
        <end position="396"/>
    </location>
</feature>
<dbReference type="InterPro" id="IPR036097">
    <property type="entry name" value="HisK_dim/P_sf"/>
</dbReference>
<dbReference type="SMART" id="SM00448">
    <property type="entry name" value="REC"/>
    <property type="match status" value="1"/>
</dbReference>
<gene>
    <name evidence="8" type="ORF">UCRPC4_g01072</name>
</gene>
<dbReference type="InterPro" id="IPR003018">
    <property type="entry name" value="GAF"/>
</dbReference>
<feature type="compositionally biased region" description="Polar residues" evidence="5">
    <location>
        <begin position="417"/>
        <end position="428"/>
    </location>
</feature>
<feature type="domain" description="Histidine kinase" evidence="6">
    <location>
        <begin position="606"/>
        <end position="889"/>
    </location>
</feature>
<keyword evidence="3 8" id="KW-0418">Kinase</keyword>
<dbReference type="Gene3D" id="3.30.565.10">
    <property type="entry name" value="Histidine kinase-like ATPase, C-terminal domain"/>
    <property type="match status" value="1"/>
</dbReference>
<reference evidence="8 9" key="2">
    <citation type="submission" date="2015-05" db="EMBL/GenBank/DDBJ databases">
        <authorList>
            <person name="Morales-Cruz A."/>
            <person name="Amrine K.C."/>
            <person name="Cantu D."/>
        </authorList>
    </citation>
    <scope>NUCLEOTIDE SEQUENCE [LARGE SCALE GENOMIC DNA]</scope>
    <source>
        <strain evidence="8">UCRPC4</strain>
    </source>
</reference>
<feature type="region of interest" description="Disordered" evidence="5">
    <location>
        <begin position="670"/>
        <end position="690"/>
    </location>
</feature>
<evidence type="ECO:0000256" key="3">
    <source>
        <dbReference type="ARBA" id="ARBA00022777"/>
    </source>
</evidence>
<dbReference type="PRINTS" id="PR00344">
    <property type="entry name" value="BCTRLSENSOR"/>
</dbReference>
<dbReference type="PANTHER" id="PTHR43719:SF11">
    <property type="entry name" value="HISTIDINE KINASE_RESPONSE REGULATOR, PUTATIVE-RELATED"/>
    <property type="match status" value="1"/>
</dbReference>